<dbReference type="CDD" id="cd03401">
    <property type="entry name" value="SPFH_prohibitin"/>
    <property type="match status" value="1"/>
</dbReference>
<evidence type="ECO:0000256" key="8">
    <source>
        <dbReference type="RuleBase" id="RU366048"/>
    </source>
</evidence>
<evidence type="ECO:0000256" key="5">
    <source>
        <dbReference type="ARBA" id="ARBA00023136"/>
    </source>
</evidence>
<dbReference type="AlphaFoldDB" id="G0SCJ5"/>
<protein>
    <recommendedName>
        <fullName evidence="8">Prohibitin</fullName>
    </recommendedName>
</protein>
<evidence type="ECO:0000256" key="1">
    <source>
        <dbReference type="ARBA" id="ARBA00004273"/>
    </source>
</evidence>
<feature type="transmembrane region" description="Helical" evidence="8">
    <location>
        <begin position="38"/>
        <end position="62"/>
    </location>
</feature>
<evidence type="ECO:0000256" key="3">
    <source>
        <dbReference type="ARBA" id="ARBA00022792"/>
    </source>
</evidence>
<dbReference type="PANTHER" id="PTHR23222:SF1">
    <property type="entry name" value="PROHIBITIN-2"/>
    <property type="match status" value="1"/>
</dbReference>
<dbReference type="HOGENOM" id="CLU_047969_0_2_1"/>
<name>G0SCJ5_CHATD</name>
<proteinExistence type="inferred from homology"/>
<dbReference type="FunFam" id="3.30.479.30:FF:000001">
    <property type="entry name" value="Prohibitin 2"/>
    <property type="match status" value="1"/>
</dbReference>
<keyword evidence="5 8" id="KW-0472">Membrane</keyword>
<dbReference type="OMA" id="NEGTHFQ"/>
<dbReference type="InterPro" id="IPR036013">
    <property type="entry name" value="Band_7/SPFH_dom_sf"/>
</dbReference>
<dbReference type="OrthoDB" id="275637at2759"/>
<evidence type="ECO:0000313" key="11">
    <source>
        <dbReference type="Proteomes" id="UP000008066"/>
    </source>
</evidence>
<dbReference type="KEGG" id="cthr:CTHT_0057460"/>
<evidence type="ECO:0000256" key="2">
    <source>
        <dbReference type="ARBA" id="ARBA00009658"/>
    </source>
</evidence>
<dbReference type="InterPro" id="IPR000163">
    <property type="entry name" value="Prohibitin"/>
</dbReference>
<dbReference type="EMBL" id="GL988045">
    <property type="protein sequence ID" value="EGS19121.1"/>
    <property type="molecule type" value="Genomic_DNA"/>
</dbReference>
<dbReference type="InterPro" id="IPR001107">
    <property type="entry name" value="Band_7"/>
</dbReference>
<dbReference type="PANTHER" id="PTHR23222">
    <property type="entry name" value="PROHIBITIN"/>
    <property type="match status" value="1"/>
</dbReference>
<evidence type="ECO:0000259" key="9">
    <source>
        <dbReference type="SMART" id="SM00244"/>
    </source>
</evidence>
<dbReference type="GeneID" id="18259784"/>
<gene>
    <name evidence="10" type="ORF">CTHT_0057460</name>
</gene>
<keyword evidence="4" id="KW-0496">Mitochondrion</keyword>
<keyword evidence="8" id="KW-1133">Transmembrane helix</keyword>
<keyword evidence="8" id="KW-0812">Transmembrane</keyword>
<comment type="function">
    <text evidence="6">Prohibitin probably acts as a holdase/unfoldase for the stabilization of newly synthesized mitochondrial proteins. Involved in mitophagy. Required for the switch to necrotrophic growth.</text>
</comment>
<dbReference type="SUPFAM" id="SSF117892">
    <property type="entry name" value="Band 7/SPFH domain"/>
    <property type="match status" value="1"/>
</dbReference>
<dbReference type="Pfam" id="PF01145">
    <property type="entry name" value="Band_7"/>
    <property type="match status" value="1"/>
</dbReference>
<dbReference type="GO" id="GO:0000423">
    <property type="term" value="P:mitophagy"/>
    <property type="evidence" value="ECO:0007669"/>
    <property type="project" value="UniProtKB-ARBA"/>
</dbReference>
<dbReference type="PRINTS" id="PR00679">
    <property type="entry name" value="PROHIBITIN"/>
</dbReference>
<dbReference type="STRING" id="759272.G0SCJ5"/>
<reference evidence="10 11" key="1">
    <citation type="journal article" date="2011" name="Cell">
        <title>Insight into structure and assembly of the nuclear pore complex by utilizing the genome of a eukaryotic thermophile.</title>
        <authorList>
            <person name="Amlacher S."/>
            <person name="Sarges P."/>
            <person name="Flemming D."/>
            <person name="van Noort V."/>
            <person name="Kunze R."/>
            <person name="Devos D.P."/>
            <person name="Arumugam M."/>
            <person name="Bork P."/>
            <person name="Hurt E."/>
        </authorList>
    </citation>
    <scope>NUCLEOTIDE SEQUENCE [LARGE SCALE GENOMIC DNA]</scope>
    <source>
        <strain evidence="11">DSM 1495 / CBS 144.50 / IMI 039719</strain>
    </source>
</reference>
<dbReference type="SMART" id="SM00244">
    <property type="entry name" value="PHB"/>
    <property type="match status" value="1"/>
</dbReference>
<evidence type="ECO:0000256" key="6">
    <source>
        <dbReference type="ARBA" id="ARBA00053189"/>
    </source>
</evidence>
<dbReference type="GO" id="GO:0007005">
    <property type="term" value="P:mitochondrion organization"/>
    <property type="evidence" value="ECO:0007669"/>
    <property type="project" value="TreeGrafter"/>
</dbReference>
<dbReference type="Gene3D" id="3.30.479.30">
    <property type="entry name" value="Band 7 domain"/>
    <property type="match status" value="1"/>
</dbReference>
<evidence type="ECO:0000313" key="10">
    <source>
        <dbReference type="EMBL" id="EGS19121.1"/>
    </source>
</evidence>
<feature type="domain" description="Band 7" evidence="9">
    <location>
        <begin position="58"/>
        <end position="219"/>
    </location>
</feature>
<accession>G0SCJ5</accession>
<dbReference type="eggNOG" id="KOG3090">
    <property type="taxonomic scope" value="Eukaryota"/>
</dbReference>
<evidence type="ECO:0000256" key="7">
    <source>
        <dbReference type="ARBA" id="ARBA00066275"/>
    </source>
</evidence>
<comment type="similarity">
    <text evidence="2 8">Belongs to the prohibitin family.</text>
</comment>
<dbReference type="SMR" id="G0SCJ5"/>
<sequence length="308" mass="33959">MANRNPFEEYANKLRQAAARSGARGAFRGMPGGSPRGLGGAAATLMLLGGTAFVFNSCLFNVEGGHRAIKYRRISGVSKDIYGEGTHFMIPWFETPIIYDVRAKPRNVSSLTGTKDLQMVNITCRVLSRPDIQALPQIYRTLGLDYDERVLPSIVNEVLKAVVAQFNASQLITQREMVARLVRENLAGRAARFNILLDDVSLTHLAFSPEFTAAVEAKQVAQQEAQRAAFIVDKARQEKQATVVKAQGEARAAELIGEAIKKNKAYVELKKLENARVIAQLLQESGKNRLLLDSEGLGLNVFEDQEKK</sequence>
<dbReference type="GO" id="GO:0035632">
    <property type="term" value="C:mitochondrial prohibitin complex"/>
    <property type="evidence" value="ECO:0007669"/>
    <property type="project" value="UniProtKB-ARBA"/>
</dbReference>
<keyword evidence="11" id="KW-1185">Reference proteome</keyword>
<dbReference type="RefSeq" id="XP_006696066.1">
    <property type="nucleotide sequence ID" value="XM_006696003.1"/>
</dbReference>
<dbReference type="Proteomes" id="UP000008066">
    <property type="component" value="Unassembled WGS sequence"/>
</dbReference>
<organism evidence="11">
    <name type="scientific">Chaetomium thermophilum (strain DSM 1495 / CBS 144.50 / IMI 039719)</name>
    <name type="common">Thermochaetoides thermophila</name>
    <dbReference type="NCBI Taxonomy" id="759272"/>
    <lineage>
        <taxon>Eukaryota</taxon>
        <taxon>Fungi</taxon>
        <taxon>Dikarya</taxon>
        <taxon>Ascomycota</taxon>
        <taxon>Pezizomycotina</taxon>
        <taxon>Sordariomycetes</taxon>
        <taxon>Sordariomycetidae</taxon>
        <taxon>Sordariales</taxon>
        <taxon>Chaetomiaceae</taxon>
        <taxon>Thermochaetoides</taxon>
    </lineage>
</organism>
<evidence type="ECO:0000256" key="4">
    <source>
        <dbReference type="ARBA" id="ARBA00023128"/>
    </source>
</evidence>
<comment type="subunit">
    <text evidence="7">The mitochondrial prohibitin complex consists of two subunits (PHB1 and PHB2). The subunits assemble into a membrane-associated ring-shaped supercomplex of approximately 1 mDa. Interacts with ATG24/SNX4; the interaction is direct and plays a role in mitophagy.</text>
</comment>
<keyword evidence="3 8" id="KW-0999">Mitochondrion inner membrane</keyword>
<comment type="subcellular location">
    <subcellularLocation>
        <location evidence="1 8">Mitochondrion inner membrane</location>
    </subcellularLocation>
</comment>